<evidence type="ECO:0000256" key="2">
    <source>
        <dbReference type="ARBA" id="ARBA00023125"/>
    </source>
</evidence>
<protein>
    <submittedName>
        <fullName evidence="5">AraC-like DNA-binding protein</fullName>
    </submittedName>
</protein>
<gene>
    <name evidence="5" type="ORF">EV199_5709</name>
</gene>
<evidence type="ECO:0000313" key="5">
    <source>
        <dbReference type="EMBL" id="RZS65535.1"/>
    </source>
</evidence>
<proteinExistence type="predicted"/>
<reference evidence="5 6" key="1">
    <citation type="submission" date="2019-02" db="EMBL/GenBank/DDBJ databases">
        <title>Genomic Encyclopedia of Type Strains, Phase IV (KMG-IV): sequencing the most valuable type-strain genomes for metagenomic binning, comparative biology and taxonomic classification.</title>
        <authorList>
            <person name="Goeker M."/>
        </authorList>
    </citation>
    <scope>NUCLEOTIDE SEQUENCE [LARGE SCALE GENOMIC DNA]</scope>
    <source>
        <strain evidence="5 6">DSM 18116</strain>
    </source>
</reference>
<evidence type="ECO:0000259" key="4">
    <source>
        <dbReference type="PROSITE" id="PS01124"/>
    </source>
</evidence>
<evidence type="ECO:0000256" key="1">
    <source>
        <dbReference type="ARBA" id="ARBA00023015"/>
    </source>
</evidence>
<dbReference type="InterPro" id="IPR009057">
    <property type="entry name" value="Homeodomain-like_sf"/>
</dbReference>
<dbReference type="Pfam" id="PF12833">
    <property type="entry name" value="HTH_18"/>
    <property type="match status" value="1"/>
</dbReference>
<keyword evidence="2 5" id="KW-0238">DNA-binding</keyword>
<dbReference type="SUPFAM" id="SSF51215">
    <property type="entry name" value="Regulatory protein AraC"/>
    <property type="match status" value="1"/>
</dbReference>
<dbReference type="Proteomes" id="UP000293874">
    <property type="component" value="Unassembled WGS sequence"/>
</dbReference>
<dbReference type="GO" id="GO:0003700">
    <property type="term" value="F:DNA-binding transcription factor activity"/>
    <property type="evidence" value="ECO:0007669"/>
    <property type="project" value="InterPro"/>
</dbReference>
<dbReference type="InterPro" id="IPR037923">
    <property type="entry name" value="HTH-like"/>
</dbReference>
<dbReference type="GO" id="GO:0043565">
    <property type="term" value="F:sequence-specific DNA binding"/>
    <property type="evidence" value="ECO:0007669"/>
    <property type="project" value="InterPro"/>
</dbReference>
<dbReference type="AlphaFoldDB" id="A0A4Q7MBE2"/>
<evidence type="ECO:0000256" key="3">
    <source>
        <dbReference type="ARBA" id="ARBA00023163"/>
    </source>
</evidence>
<keyword evidence="3" id="KW-0804">Transcription</keyword>
<feature type="domain" description="HTH araC/xylS-type" evidence="4">
    <location>
        <begin position="190"/>
        <end position="288"/>
    </location>
</feature>
<dbReference type="PANTHER" id="PTHR43280">
    <property type="entry name" value="ARAC-FAMILY TRANSCRIPTIONAL REGULATOR"/>
    <property type="match status" value="1"/>
</dbReference>
<name>A0A4Q7MBE2_9BACT</name>
<dbReference type="Gene3D" id="1.10.10.60">
    <property type="entry name" value="Homeodomain-like"/>
    <property type="match status" value="1"/>
</dbReference>
<keyword evidence="1" id="KW-0805">Transcription regulation</keyword>
<dbReference type="InterPro" id="IPR020449">
    <property type="entry name" value="Tscrpt_reg_AraC-type_HTH"/>
</dbReference>
<evidence type="ECO:0000313" key="6">
    <source>
        <dbReference type="Proteomes" id="UP000293874"/>
    </source>
</evidence>
<accession>A0A4Q7MBE2</accession>
<dbReference type="SUPFAM" id="SSF46689">
    <property type="entry name" value="Homeodomain-like"/>
    <property type="match status" value="1"/>
</dbReference>
<dbReference type="EMBL" id="SGXA01000005">
    <property type="protein sequence ID" value="RZS65535.1"/>
    <property type="molecule type" value="Genomic_DNA"/>
</dbReference>
<dbReference type="PROSITE" id="PS01124">
    <property type="entry name" value="HTH_ARAC_FAMILY_2"/>
    <property type="match status" value="1"/>
</dbReference>
<dbReference type="PRINTS" id="PR00032">
    <property type="entry name" value="HTHARAC"/>
</dbReference>
<sequence length="297" mass="33942">MNVMGRRKKKQENIPLHTAELADSAGFRLEYFDLSSEFDSSAALEAHRDDHYVFYVQTQGHTEVILDFETLRLEGIVAGYIRPGQIHHYIGRYSAGYFLAADPSVLDQHSRTVLEYEPACRQIVSLRENDPILQCMHLLLATCREPVVHPVQLNAQLALVKAFTSLMAATLTQQYSRNSKPQSRADNILVEFRKLVKQHFLMAKSAGQYALMLNISTSYLNEVVKQQTGFTASYWIQQEILLEAKRLLVHTDLSAKEIAYRTGYDDPTYFSRLFKKVSGCSPLDFRARHHELSNQNP</sequence>
<dbReference type="PANTHER" id="PTHR43280:SF32">
    <property type="entry name" value="TRANSCRIPTIONAL REGULATORY PROTEIN"/>
    <property type="match status" value="1"/>
</dbReference>
<comment type="caution">
    <text evidence="5">The sequence shown here is derived from an EMBL/GenBank/DDBJ whole genome shotgun (WGS) entry which is preliminary data.</text>
</comment>
<dbReference type="InterPro" id="IPR018060">
    <property type="entry name" value="HTH_AraC"/>
</dbReference>
<dbReference type="SMART" id="SM00342">
    <property type="entry name" value="HTH_ARAC"/>
    <property type="match status" value="1"/>
</dbReference>
<keyword evidence="6" id="KW-1185">Reference proteome</keyword>
<organism evidence="5 6">
    <name type="scientific">Pseudobacter ginsenosidimutans</name>
    <dbReference type="NCBI Taxonomy" id="661488"/>
    <lineage>
        <taxon>Bacteria</taxon>
        <taxon>Pseudomonadati</taxon>
        <taxon>Bacteroidota</taxon>
        <taxon>Chitinophagia</taxon>
        <taxon>Chitinophagales</taxon>
        <taxon>Chitinophagaceae</taxon>
        <taxon>Pseudobacter</taxon>
    </lineage>
</organism>